<dbReference type="EMBL" id="CP049865">
    <property type="protein sequence ID" value="QIK72292.1"/>
    <property type="molecule type" value="Genomic_DNA"/>
</dbReference>
<feature type="signal peptide" evidence="1">
    <location>
        <begin position="1"/>
        <end position="22"/>
    </location>
</feature>
<name>A0A6G7Y647_9ACTN</name>
<feature type="chain" id="PRO_5026008808" evidence="1">
    <location>
        <begin position="23"/>
        <end position="127"/>
    </location>
</feature>
<dbReference type="Proteomes" id="UP000501058">
    <property type="component" value="Chromosome"/>
</dbReference>
<gene>
    <name evidence="2" type="ORF">G7070_08455</name>
</gene>
<reference evidence="2 3" key="1">
    <citation type="submission" date="2020-03" db="EMBL/GenBank/DDBJ databases">
        <title>Propioniciclava sp. nov., isolated from Hydrophilus acuminatus.</title>
        <authorList>
            <person name="Hyun D.-W."/>
            <person name="Bae J.-W."/>
        </authorList>
    </citation>
    <scope>NUCLEOTIDE SEQUENCE [LARGE SCALE GENOMIC DNA]</scope>
    <source>
        <strain evidence="2 3">HDW11</strain>
    </source>
</reference>
<keyword evidence="3" id="KW-1185">Reference proteome</keyword>
<sequence length="127" mass="13023">MVVPALLLIAGLLIGAGRLANAQVAVQQWADSSARTASLARDAATAQSQARAVIASDAAASGVRCRPGWTLELDTSAFARPVGTPGVVRASVVCPIPLADLLVPGFPGSVSVRAESSSTLDRYRGRR</sequence>
<dbReference type="AlphaFoldDB" id="A0A6G7Y647"/>
<organism evidence="2 3">
    <name type="scientific">Propioniciclava coleopterorum</name>
    <dbReference type="NCBI Taxonomy" id="2714937"/>
    <lineage>
        <taxon>Bacteria</taxon>
        <taxon>Bacillati</taxon>
        <taxon>Actinomycetota</taxon>
        <taxon>Actinomycetes</taxon>
        <taxon>Propionibacteriales</taxon>
        <taxon>Propionibacteriaceae</taxon>
        <taxon>Propioniciclava</taxon>
    </lineage>
</organism>
<keyword evidence="1" id="KW-0732">Signal</keyword>
<protein>
    <submittedName>
        <fullName evidence="2">Pilus assembly protein TadE</fullName>
    </submittedName>
</protein>
<evidence type="ECO:0000313" key="3">
    <source>
        <dbReference type="Proteomes" id="UP000501058"/>
    </source>
</evidence>
<evidence type="ECO:0000256" key="1">
    <source>
        <dbReference type="SAM" id="SignalP"/>
    </source>
</evidence>
<proteinExistence type="predicted"/>
<accession>A0A6G7Y647</accession>
<evidence type="ECO:0000313" key="2">
    <source>
        <dbReference type="EMBL" id="QIK72292.1"/>
    </source>
</evidence>
<dbReference type="KEGG" id="prv:G7070_08455"/>